<dbReference type="InParanoid" id="A0A2J6SEC5"/>
<dbReference type="Proteomes" id="UP000235371">
    <property type="component" value="Unassembled WGS sequence"/>
</dbReference>
<proteinExistence type="predicted"/>
<organism evidence="3 4">
    <name type="scientific">Hyaloscypha bicolor E</name>
    <dbReference type="NCBI Taxonomy" id="1095630"/>
    <lineage>
        <taxon>Eukaryota</taxon>
        <taxon>Fungi</taxon>
        <taxon>Dikarya</taxon>
        <taxon>Ascomycota</taxon>
        <taxon>Pezizomycotina</taxon>
        <taxon>Leotiomycetes</taxon>
        <taxon>Helotiales</taxon>
        <taxon>Hyaloscyphaceae</taxon>
        <taxon>Hyaloscypha</taxon>
        <taxon>Hyaloscypha bicolor</taxon>
    </lineage>
</organism>
<gene>
    <name evidence="3" type="ORF">K444DRAFT_623065</name>
</gene>
<feature type="transmembrane region" description="Helical" evidence="1">
    <location>
        <begin position="339"/>
        <end position="359"/>
    </location>
</feature>
<dbReference type="GO" id="GO:0016747">
    <property type="term" value="F:acyltransferase activity, transferring groups other than amino-acyl groups"/>
    <property type="evidence" value="ECO:0007669"/>
    <property type="project" value="InterPro"/>
</dbReference>
<keyword evidence="1" id="KW-1133">Transmembrane helix</keyword>
<protein>
    <recommendedName>
        <fullName evidence="2">Acyltransferase 3 domain-containing protein</fullName>
    </recommendedName>
</protein>
<keyword evidence="4" id="KW-1185">Reference proteome</keyword>
<feature type="transmembrane region" description="Helical" evidence="1">
    <location>
        <begin position="371"/>
        <end position="392"/>
    </location>
</feature>
<evidence type="ECO:0000313" key="3">
    <source>
        <dbReference type="EMBL" id="PMD49117.1"/>
    </source>
</evidence>
<feature type="transmembrane region" description="Helical" evidence="1">
    <location>
        <begin position="50"/>
        <end position="71"/>
    </location>
</feature>
<dbReference type="GeneID" id="36590308"/>
<feature type="transmembrane region" description="Helical" evidence="1">
    <location>
        <begin position="176"/>
        <end position="199"/>
    </location>
</feature>
<name>A0A2J6SEC5_9HELO</name>
<accession>A0A2J6SEC5</accession>
<feature type="transmembrane region" description="Helical" evidence="1">
    <location>
        <begin position="100"/>
        <end position="119"/>
    </location>
</feature>
<dbReference type="EMBL" id="KZ613936">
    <property type="protein sequence ID" value="PMD49117.1"/>
    <property type="molecule type" value="Genomic_DNA"/>
</dbReference>
<evidence type="ECO:0000313" key="4">
    <source>
        <dbReference type="Proteomes" id="UP000235371"/>
    </source>
</evidence>
<dbReference type="Pfam" id="PF01757">
    <property type="entry name" value="Acyl_transf_3"/>
    <property type="match status" value="1"/>
</dbReference>
<dbReference type="AlphaFoldDB" id="A0A2J6SEC5"/>
<dbReference type="STRING" id="1095630.A0A2J6SEC5"/>
<feature type="transmembrane region" description="Helical" evidence="1">
    <location>
        <begin position="300"/>
        <end position="319"/>
    </location>
</feature>
<feature type="transmembrane region" description="Helical" evidence="1">
    <location>
        <begin position="211"/>
        <end position="235"/>
    </location>
</feature>
<dbReference type="InterPro" id="IPR002656">
    <property type="entry name" value="Acyl_transf_3_dom"/>
</dbReference>
<dbReference type="InterPro" id="IPR050879">
    <property type="entry name" value="Acyltransferase_3"/>
</dbReference>
<evidence type="ECO:0000259" key="2">
    <source>
        <dbReference type="Pfam" id="PF01757"/>
    </source>
</evidence>
<dbReference type="RefSeq" id="XP_024726021.1">
    <property type="nucleotide sequence ID" value="XM_024882231.1"/>
</dbReference>
<evidence type="ECO:0000256" key="1">
    <source>
        <dbReference type="SAM" id="Phobius"/>
    </source>
</evidence>
<keyword evidence="1" id="KW-0812">Transmembrane</keyword>
<dbReference type="PANTHER" id="PTHR23028">
    <property type="entry name" value="ACETYLTRANSFERASE"/>
    <property type="match status" value="1"/>
</dbReference>
<feature type="domain" description="Acyltransferase 3" evidence="2">
    <location>
        <begin position="33"/>
        <end position="396"/>
    </location>
</feature>
<sequence length="422" mass="48007">MNYHVLYVYQGFVFYGYGLSSQDAAHCARPEDVGVGQHNLWFHQLPIFRLAYSGTAAVSVFFVISGFVLSYKPLQLARRRELCSSLMSVASSTFRRGFRLIIPPAMVMAFTMLAVWIGLFEHGRRATKDRSIITEFPEHHAERMETFLAQILDWCHAMGGMMNTFSWKDFHPVYDVHLWTIATELRCSLALFLVLPVVVRMQSHLRYGFEVFLLLSAYLWGRWDLKLFLAGMLIADLSLRPGTQSKSTRKSIPSWIQTILKTILFPISLHLLSAPDFCISRAPGFTTLGHLVPSFDTNPVRFWPGLGAMLLVSLVALSSQTSFPNNFLNQPLIQYFGKLSFSLYIVHGPILHTLGYWLWPAMWEVSGRFTVVRYVVGFGMSYVVYAVVLVWVSDLVWRGVDLKAVGFARWVEGICFLEEEGG</sequence>
<reference evidence="3 4" key="1">
    <citation type="submission" date="2016-04" db="EMBL/GenBank/DDBJ databases">
        <title>A degradative enzymes factory behind the ericoid mycorrhizal symbiosis.</title>
        <authorList>
            <consortium name="DOE Joint Genome Institute"/>
            <person name="Martino E."/>
            <person name="Morin E."/>
            <person name="Grelet G."/>
            <person name="Kuo A."/>
            <person name="Kohler A."/>
            <person name="Daghino S."/>
            <person name="Barry K."/>
            <person name="Choi C."/>
            <person name="Cichocki N."/>
            <person name="Clum A."/>
            <person name="Copeland A."/>
            <person name="Hainaut M."/>
            <person name="Haridas S."/>
            <person name="Labutti K."/>
            <person name="Lindquist E."/>
            <person name="Lipzen A."/>
            <person name="Khouja H.-R."/>
            <person name="Murat C."/>
            <person name="Ohm R."/>
            <person name="Olson A."/>
            <person name="Spatafora J."/>
            <person name="Veneault-Fourrey C."/>
            <person name="Henrissat B."/>
            <person name="Grigoriev I."/>
            <person name="Martin F."/>
            <person name="Perotto S."/>
        </authorList>
    </citation>
    <scope>NUCLEOTIDE SEQUENCE [LARGE SCALE GENOMIC DNA]</scope>
    <source>
        <strain evidence="3 4">E</strain>
    </source>
</reference>
<keyword evidence="1" id="KW-0472">Membrane</keyword>
<dbReference type="OrthoDB" id="5819582at2759"/>
<dbReference type="PANTHER" id="PTHR23028:SF134">
    <property type="entry name" value="PUTATIVE (AFU_ORTHOLOGUE AFUA_4G08520)-RELATED"/>
    <property type="match status" value="1"/>
</dbReference>